<protein>
    <submittedName>
        <fullName evidence="5">N-acetyltransferase</fullName>
    </submittedName>
</protein>
<dbReference type="EMBL" id="CP022046">
    <property type="protein sequence ID" value="ASE34224.1"/>
    <property type="molecule type" value="Genomic_DNA"/>
</dbReference>
<dbReference type="KEGG" id="sscu:CEP64_06410"/>
<dbReference type="Gene3D" id="3.40.630.30">
    <property type="match status" value="1"/>
</dbReference>
<evidence type="ECO:0000259" key="4">
    <source>
        <dbReference type="PROSITE" id="PS51186"/>
    </source>
</evidence>
<evidence type="ECO:0000256" key="3">
    <source>
        <dbReference type="ARBA" id="ARBA00038502"/>
    </source>
</evidence>
<name>A0AAI8GTT8_MAMSC</name>
<sequence length="192" mass="22458">MNKEIQLESKLETSRLILLAGEQVFSYKETIKDEMLNSVNTLKDWVAFFNYQFDEYKVTDFLNKSTDPQYNKEYFRYFIFEKDTMQFVGSVVLQDIDLRLPSCEIGYWAVNSGLGKGYITEAIQYITQHVIENHGFVRIEAYIDVKNIRSINTIERCGYEREGTLKNSDLSADQQNIINEALYAITTPVYFK</sequence>
<evidence type="ECO:0000256" key="2">
    <source>
        <dbReference type="ARBA" id="ARBA00023315"/>
    </source>
</evidence>
<dbReference type="SUPFAM" id="SSF55729">
    <property type="entry name" value="Acyl-CoA N-acyltransferases (Nat)"/>
    <property type="match status" value="1"/>
</dbReference>
<dbReference type="GO" id="GO:0016747">
    <property type="term" value="F:acyltransferase activity, transferring groups other than amino-acyl groups"/>
    <property type="evidence" value="ECO:0007669"/>
    <property type="project" value="InterPro"/>
</dbReference>
<gene>
    <name evidence="5" type="ORF">CEP64_06410</name>
</gene>
<keyword evidence="2" id="KW-0012">Acyltransferase</keyword>
<evidence type="ECO:0000313" key="6">
    <source>
        <dbReference type="Proteomes" id="UP000197058"/>
    </source>
</evidence>
<dbReference type="AlphaFoldDB" id="A0AAI8GTT8"/>
<organism evidence="5 6">
    <name type="scientific">Mammaliicoccus sciuri</name>
    <name type="common">Staphylococcus sciuri</name>
    <dbReference type="NCBI Taxonomy" id="1296"/>
    <lineage>
        <taxon>Bacteria</taxon>
        <taxon>Bacillati</taxon>
        <taxon>Bacillota</taxon>
        <taxon>Bacilli</taxon>
        <taxon>Bacillales</taxon>
        <taxon>Staphylococcaceae</taxon>
        <taxon>Mammaliicoccus</taxon>
    </lineage>
</organism>
<proteinExistence type="inferred from homology"/>
<evidence type="ECO:0000256" key="1">
    <source>
        <dbReference type="ARBA" id="ARBA00022679"/>
    </source>
</evidence>
<keyword evidence="1" id="KW-0808">Transferase</keyword>
<dbReference type="InterPro" id="IPR051531">
    <property type="entry name" value="N-acetyltransferase"/>
</dbReference>
<dbReference type="Proteomes" id="UP000197058">
    <property type="component" value="Chromosome"/>
</dbReference>
<dbReference type="PROSITE" id="PS51186">
    <property type="entry name" value="GNAT"/>
    <property type="match status" value="1"/>
</dbReference>
<reference evidence="6" key="1">
    <citation type="submission" date="2017-06" db="EMBL/GenBank/DDBJ databases">
        <title>FDA dAtabase for Regulatory Grade micrObial Sequences (FDA-ARGOS): Supporting development and validation of Infectious Disease Dx tests.</title>
        <authorList>
            <person name="Goldberg B."/>
            <person name="Campos J."/>
            <person name="Tallon L."/>
            <person name="Sadzewicz L."/>
            <person name="Sengamalay N."/>
            <person name="Ott S."/>
            <person name="Godinez A."/>
            <person name="Nagaraj S."/>
            <person name="Vavikolanu K."/>
            <person name="Nadendla S."/>
            <person name="George J."/>
            <person name="Geyer C."/>
            <person name="Sichtig H."/>
        </authorList>
    </citation>
    <scope>NUCLEOTIDE SEQUENCE [LARGE SCALE GENOMIC DNA]</scope>
    <source>
        <strain evidence="6">FDAARGOS_285</strain>
    </source>
</reference>
<comment type="similarity">
    <text evidence="3">Belongs to the acetyltransferase family. RimJ subfamily.</text>
</comment>
<feature type="domain" description="N-acetyltransferase" evidence="4">
    <location>
        <begin position="34"/>
        <end position="188"/>
    </location>
</feature>
<dbReference type="Pfam" id="PF13302">
    <property type="entry name" value="Acetyltransf_3"/>
    <property type="match status" value="1"/>
</dbReference>
<dbReference type="InterPro" id="IPR016181">
    <property type="entry name" value="Acyl_CoA_acyltransferase"/>
</dbReference>
<dbReference type="InterPro" id="IPR000182">
    <property type="entry name" value="GNAT_dom"/>
</dbReference>
<dbReference type="RefSeq" id="WP_058591297.1">
    <property type="nucleotide sequence ID" value="NZ_CP022046.2"/>
</dbReference>
<accession>A0AAI8GTT8</accession>
<evidence type="ECO:0000313" key="5">
    <source>
        <dbReference type="EMBL" id="ASE34224.1"/>
    </source>
</evidence>
<dbReference type="PANTHER" id="PTHR43792:SF8">
    <property type="entry name" value="[RIBOSOMAL PROTEIN US5]-ALANINE N-ACETYLTRANSFERASE"/>
    <property type="match status" value="1"/>
</dbReference>
<dbReference type="PANTHER" id="PTHR43792">
    <property type="entry name" value="GNAT FAMILY, PUTATIVE (AFU_ORTHOLOGUE AFUA_3G00765)-RELATED-RELATED"/>
    <property type="match status" value="1"/>
</dbReference>